<protein>
    <submittedName>
        <fullName evidence="3">Uncharacterized protein</fullName>
    </submittedName>
</protein>
<dbReference type="AlphaFoldDB" id="A0AA87YVM7"/>
<sequence length="66" mass="7315">MRDLLRAKSFAIHVSEAYPGLLDYSTAAENVVAIAPPLRQFNHCRPPLRKPRSPSPHAILTPTLPN</sequence>
<evidence type="ECO:0000256" key="1">
    <source>
        <dbReference type="SAM" id="MobiDB-lite"/>
    </source>
</evidence>
<proteinExistence type="predicted"/>
<dbReference type="Proteomes" id="UP001187192">
    <property type="component" value="Unassembled WGS sequence"/>
</dbReference>
<name>A0AA87YVM7_FICCA</name>
<evidence type="ECO:0000313" key="3">
    <source>
        <dbReference type="EMBL" id="GMN19790.1"/>
    </source>
</evidence>
<accession>A0AA87YVM7</accession>
<evidence type="ECO:0000313" key="2">
    <source>
        <dbReference type="EMBL" id="GMN19749.1"/>
    </source>
</evidence>
<feature type="region of interest" description="Disordered" evidence="1">
    <location>
        <begin position="44"/>
        <end position="66"/>
    </location>
</feature>
<dbReference type="EMBL" id="BTGU01001270">
    <property type="protein sequence ID" value="GMN19790.1"/>
    <property type="molecule type" value="Genomic_DNA"/>
</dbReference>
<keyword evidence="4" id="KW-1185">Reference proteome</keyword>
<reference evidence="3" key="1">
    <citation type="submission" date="2023-07" db="EMBL/GenBank/DDBJ databases">
        <title>draft genome sequence of fig (Ficus carica).</title>
        <authorList>
            <person name="Takahashi T."/>
            <person name="Nishimura K."/>
        </authorList>
    </citation>
    <scope>NUCLEOTIDE SEQUENCE</scope>
</reference>
<evidence type="ECO:0000313" key="4">
    <source>
        <dbReference type="Proteomes" id="UP001187192"/>
    </source>
</evidence>
<dbReference type="EMBL" id="BTGU01001269">
    <property type="protein sequence ID" value="GMN19749.1"/>
    <property type="molecule type" value="Genomic_DNA"/>
</dbReference>
<organism evidence="3 4">
    <name type="scientific">Ficus carica</name>
    <name type="common">Common fig</name>
    <dbReference type="NCBI Taxonomy" id="3494"/>
    <lineage>
        <taxon>Eukaryota</taxon>
        <taxon>Viridiplantae</taxon>
        <taxon>Streptophyta</taxon>
        <taxon>Embryophyta</taxon>
        <taxon>Tracheophyta</taxon>
        <taxon>Spermatophyta</taxon>
        <taxon>Magnoliopsida</taxon>
        <taxon>eudicotyledons</taxon>
        <taxon>Gunneridae</taxon>
        <taxon>Pentapetalae</taxon>
        <taxon>rosids</taxon>
        <taxon>fabids</taxon>
        <taxon>Rosales</taxon>
        <taxon>Moraceae</taxon>
        <taxon>Ficeae</taxon>
        <taxon>Ficus</taxon>
    </lineage>
</organism>
<gene>
    <name evidence="2" type="ORF">TIFTF001_039891</name>
    <name evidence="3" type="ORF">TIFTF001_039896</name>
</gene>
<comment type="caution">
    <text evidence="3">The sequence shown here is derived from an EMBL/GenBank/DDBJ whole genome shotgun (WGS) entry which is preliminary data.</text>
</comment>